<dbReference type="PANTHER" id="PTHR10900">
    <property type="entry name" value="PERIOSTIN-RELATED"/>
    <property type="match status" value="1"/>
</dbReference>
<dbReference type="Proteomes" id="UP000187506">
    <property type="component" value="Chromosome"/>
</dbReference>
<dbReference type="Gene3D" id="2.30.180.10">
    <property type="entry name" value="FAS1 domain"/>
    <property type="match status" value="2"/>
</dbReference>
<proteinExistence type="predicted"/>
<feature type="domain" description="FAS1" evidence="2">
    <location>
        <begin position="35"/>
        <end position="175"/>
    </location>
</feature>
<dbReference type="PANTHER" id="PTHR10900:SF77">
    <property type="entry name" value="FI19380P1"/>
    <property type="match status" value="1"/>
</dbReference>
<dbReference type="GO" id="GO:0005615">
    <property type="term" value="C:extracellular space"/>
    <property type="evidence" value="ECO:0007669"/>
    <property type="project" value="TreeGrafter"/>
</dbReference>
<evidence type="ECO:0000256" key="1">
    <source>
        <dbReference type="SAM" id="SignalP"/>
    </source>
</evidence>
<dbReference type="InterPro" id="IPR000782">
    <property type="entry name" value="FAS1_domain"/>
</dbReference>
<evidence type="ECO:0000259" key="2">
    <source>
        <dbReference type="PROSITE" id="PS50213"/>
    </source>
</evidence>
<dbReference type="Pfam" id="PF02469">
    <property type="entry name" value="Fasciclin"/>
    <property type="match status" value="2"/>
</dbReference>
<dbReference type="EMBL" id="CP019352">
    <property type="protein sequence ID" value="APX99857.1"/>
    <property type="molecule type" value="Genomic_DNA"/>
</dbReference>
<protein>
    <recommendedName>
        <fullName evidence="2">FAS1 domain-containing protein</fullName>
    </recommendedName>
</protein>
<feature type="signal peptide" evidence="1">
    <location>
        <begin position="1"/>
        <end position="22"/>
    </location>
</feature>
<sequence>MKNLKKISLALLAITLFWSCSDDDDATSTVPVTQPLNIVETAQATPSLSVLVDAVIQAGLVDALSADGERTVFAPTNAAFTSFLQAKGFSSLSEVPNDVLTQILLNHVIADSNITSTALANSTGYATTMASGPNNSNLSIFYNGNSGVQLNGVASVTTADVSTTNGIVHIVDEVIDLPTVTTFAVADPNFDTLQEALTTLTPQTDFASILARTENNADNINPDFTVFAPTNDAFSDITIPTDETVLTNILLHHVISGANVRSTDLTPNGDTTAPSLEGDNITVTLPGTGSNIADVTDGSGNTDIGIIAVDVQATNGVIHAVNKVLLPM</sequence>
<name>A0AAC9PWK4_9FLAO</name>
<keyword evidence="1" id="KW-0732">Signal</keyword>
<dbReference type="RefSeq" id="WP_076732515.1">
    <property type="nucleotide sequence ID" value="NZ_CP019352.1"/>
</dbReference>
<reference evidence="3 4" key="1">
    <citation type="submission" date="2017-01" db="EMBL/GenBank/DDBJ databases">
        <title>Complete genome of Lacinutrix venerupis DOK2-8 isolated from seawater in Dokdo.</title>
        <authorList>
            <person name="Chi W.-J."/>
            <person name="Kim J.H."/>
        </authorList>
    </citation>
    <scope>NUCLEOTIDE SEQUENCE [LARGE SCALE GENOMIC DNA]</scope>
    <source>
        <strain evidence="3 4">DOK2-8</strain>
    </source>
</reference>
<evidence type="ECO:0000313" key="3">
    <source>
        <dbReference type="EMBL" id="APX99857.1"/>
    </source>
</evidence>
<organism evidence="3 4">
    <name type="scientific">Lacinutrix venerupis</name>
    <dbReference type="NCBI Taxonomy" id="1486034"/>
    <lineage>
        <taxon>Bacteria</taxon>
        <taxon>Pseudomonadati</taxon>
        <taxon>Bacteroidota</taxon>
        <taxon>Flavobacteriia</taxon>
        <taxon>Flavobacteriales</taxon>
        <taxon>Flavobacteriaceae</taxon>
        <taxon>Lacinutrix</taxon>
    </lineage>
</organism>
<evidence type="ECO:0000313" key="4">
    <source>
        <dbReference type="Proteomes" id="UP000187506"/>
    </source>
</evidence>
<keyword evidence="4" id="KW-1185">Reference proteome</keyword>
<dbReference type="InterPro" id="IPR036378">
    <property type="entry name" value="FAS1_dom_sf"/>
</dbReference>
<accession>A0AAC9PWK4</accession>
<dbReference type="SMART" id="SM00554">
    <property type="entry name" value="FAS1"/>
    <property type="match status" value="2"/>
</dbReference>
<dbReference type="SUPFAM" id="SSF82153">
    <property type="entry name" value="FAS1 domain"/>
    <property type="match status" value="2"/>
</dbReference>
<dbReference type="PROSITE" id="PS50213">
    <property type="entry name" value="FAS1"/>
    <property type="match status" value="2"/>
</dbReference>
<dbReference type="KEGG" id="lvn:BWR22_05890"/>
<dbReference type="AlphaFoldDB" id="A0AAC9PWK4"/>
<feature type="chain" id="PRO_5041984962" description="FAS1 domain-containing protein" evidence="1">
    <location>
        <begin position="23"/>
        <end position="328"/>
    </location>
</feature>
<gene>
    <name evidence="3" type="ORF">BWR22_05890</name>
</gene>
<feature type="domain" description="FAS1" evidence="2">
    <location>
        <begin position="177"/>
        <end position="325"/>
    </location>
</feature>
<dbReference type="InterPro" id="IPR050904">
    <property type="entry name" value="Adhesion/Biosynth-related"/>
</dbReference>